<keyword evidence="2" id="KW-0660">Purine salvage</keyword>
<evidence type="ECO:0000256" key="1">
    <source>
        <dbReference type="ARBA" id="ARBA00022679"/>
    </source>
</evidence>
<evidence type="ECO:0000313" key="5">
    <source>
        <dbReference type="Proteomes" id="UP000676169"/>
    </source>
</evidence>
<dbReference type="PANTHER" id="PTHR43864">
    <property type="entry name" value="HYPOXANTHINE/GUANINE PHOSPHORIBOSYLTRANSFERASE"/>
    <property type="match status" value="1"/>
</dbReference>
<feature type="domain" description="TIR" evidence="3">
    <location>
        <begin position="9"/>
        <end position="157"/>
    </location>
</feature>
<dbReference type="GO" id="GO:0007165">
    <property type="term" value="P:signal transduction"/>
    <property type="evidence" value="ECO:0007669"/>
    <property type="project" value="InterPro"/>
</dbReference>
<dbReference type="Pfam" id="PF13676">
    <property type="entry name" value="TIR_2"/>
    <property type="match status" value="1"/>
</dbReference>
<dbReference type="SUPFAM" id="SSF53271">
    <property type="entry name" value="PRTase-like"/>
    <property type="match status" value="1"/>
</dbReference>
<evidence type="ECO:0000313" key="4">
    <source>
        <dbReference type="EMBL" id="QUE50329.1"/>
    </source>
</evidence>
<dbReference type="Proteomes" id="UP000676169">
    <property type="component" value="Chromosome"/>
</dbReference>
<gene>
    <name evidence="4" type="ORF">KBB96_15820</name>
</gene>
<dbReference type="InterPro" id="IPR000157">
    <property type="entry name" value="TIR_dom"/>
</dbReference>
<reference evidence="4" key="1">
    <citation type="submission" date="2021-04" db="EMBL/GenBank/DDBJ databases">
        <title>Luteolibacter sp. 32A isolated from the skin of an Anderson's salamander (Ambystoma andersonii).</title>
        <authorList>
            <person name="Spergser J."/>
            <person name="Busse H.-J."/>
        </authorList>
    </citation>
    <scope>NUCLEOTIDE SEQUENCE</scope>
    <source>
        <strain evidence="4">32A</strain>
    </source>
</reference>
<dbReference type="KEGG" id="lamb:KBB96_15820"/>
<evidence type="ECO:0000259" key="3">
    <source>
        <dbReference type="PROSITE" id="PS50104"/>
    </source>
</evidence>
<dbReference type="CDD" id="cd06223">
    <property type="entry name" value="PRTases_typeI"/>
    <property type="match status" value="1"/>
</dbReference>
<protein>
    <submittedName>
        <fullName evidence="4">TIR domain-containing protein</fullName>
    </submittedName>
</protein>
<dbReference type="RefSeq" id="WP_211630469.1">
    <property type="nucleotide sequence ID" value="NZ_CP073100.1"/>
</dbReference>
<accession>A0A975G6P4</accession>
<evidence type="ECO:0000256" key="2">
    <source>
        <dbReference type="ARBA" id="ARBA00022726"/>
    </source>
</evidence>
<dbReference type="Pfam" id="PF00156">
    <property type="entry name" value="Pribosyltran"/>
    <property type="match status" value="1"/>
</dbReference>
<proteinExistence type="predicted"/>
<dbReference type="PANTHER" id="PTHR43864:SF1">
    <property type="entry name" value="XANTHINE PHOSPHORIBOSYLTRANSFERASE"/>
    <property type="match status" value="1"/>
</dbReference>
<dbReference type="InterPro" id="IPR029057">
    <property type="entry name" value="PRTase-like"/>
</dbReference>
<dbReference type="SUPFAM" id="SSF52200">
    <property type="entry name" value="Toll/Interleukin receptor TIR domain"/>
    <property type="match status" value="1"/>
</dbReference>
<dbReference type="EMBL" id="CP073100">
    <property type="protein sequence ID" value="QUE50329.1"/>
    <property type="molecule type" value="Genomic_DNA"/>
</dbReference>
<sequence length="379" mass="42467">MPRRTSPTKSPKIFVSWSQSPSKAIASAIKNWLLTLMDEVDVWISDEDIQLGEQWRESLGDALESSSYAILCITPQNMDSPWIAMEAGAIAMKGRNACRAVPLLFGIERHDLPSHLAGFQSIEASEQNLIRLAREIHEHVNSSTRPEVFDRRIKSHTRELWDELAHLMTIRVSVPELKQVRPPNALANFPNLVADVQAAPEVTLPNGKYQFHVFSVGERGTMLSHLLISEVKRGLSEIVRPLLPGIDWLVTVVPGGNPWALLIADQLGIPVEIIRDTESGTEEERMVWQKSLLYERKLYFKTDERSRAKRVLIIDDVVSSGGTVQLLTKELRRSGLEIVAVVAIILKGGLYKEIGKELGIDFFSILEVAEDYIKAGPRP</sequence>
<dbReference type="InterPro" id="IPR050118">
    <property type="entry name" value="Pur/Pyrimidine_PRTase"/>
</dbReference>
<dbReference type="Gene3D" id="3.40.50.2020">
    <property type="match status" value="1"/>
</dbReference>
<dbReference type="Gene3D" id="3.40.50.10140">
    <property type="entry name" value="Toll/interleukin-1 receptor homology (TIR) domain"/>
    <property type="match status" value="1"/>
</dbReference>
<name>A0A975G6P4_9BACT</name>
<dbReference type="PROSITE" id="PS50104">
    <property type="entry name" value="TIR"/>
    <property type="match status" value="1"/>
</dbReference>
<dbReference type="InterPro" id="IPR000836">
    <property type="entry name" value="PRTase_dom"/>
</dbReference>
<keyword evidence="1" id="KW-0808">Transferase</keyword>
<dbReference type="GO" id="GO:0016740">
    <property type="term" value="F:transferase activity"/>
    <property type="evidence" value="ECO:0007669"/>
    <property type="project" value="UniProtKB-KW"/>
</dbReference>
<organism evidence="4 5">
    <name type="scientific">Luteolibacter ambystomatis</name>
    <dbReference type="NCBI Taxonomy" id="2824561"/>
    <lineage>
        <taxon>Bacteria</taxon>
        <taxon>Pseudomonadati</taxon>
        <taxon>Verrucomicrobiota</taxon>
        <taxon>Verrucomicrobiia</taxon>
        <taxon>Verrucomicrobiales</taxon>
        <taxon>Verrucomicrobiaceae</taxon>
        <taxon>Luteolibacter</taxon>
    </lineage>
</organism>
<keyword evidence="5" id="KW-1185">Reference proteome</keyword>
<dbReference type="GO" id="GO:0006166">
    <property type="term" value="P:purine ribonucleoside salvage"/>
    <property type="evidence" value="ECO:0007669"/>
    <property type="project" value="UniProtKB-KW"/>
</dbReference>
<dbReference type="AlphaFoldDB" id="A0A975G6P4"/>
<dbReference type="InterPro" id="IPR035897">
    <property type="entry name" value="Toll_tir_struct_dom_sf"/>
</dbReference>